<proteinExistence type="predicted"/>
<evidence type="ECO:0000313" key="2">
    <source>
        <dbReference type="EMBL" id="KAH9832802.1"/>
    </source>
</evidence>
<accession>A0A9W7W3Z6</accession>
<gene>
    <name evidence="2" type="ORF">Tdes44962_MAKER00283</name>
</gene>
<keyword evidence="3" id="KW-1185">Reference proteome</keyword>
<dbReference type="InterPro" id="IPR011009">
    <property type="entry name" value="Kinase-like_dom_sf"/>
</dbReference>
<dbReference type="SUPFAM" id="SSF56112">
    <property type="entry name" value="Protein kinase-like (PK-like)"/>
    <property type="match status" value="1"/>
</dbReference>
<dbReference type="InterPro" id="IPR000719">
    <property type="entry name" value="Prot_kinase_dom"/>
</dbReference>
<dbReference type="EMBL" id="RIBY02001112">
    <property type="protein sequence ID" value="KAH9832802.1"/>
    <property type="molecule type" value="Genomic_DNA"/>
</dbReference>
<dbReference type="Proteomes" id="UP001138500">
    <property type="component" value="Unassembled WGS sequence"/>
</dbReference>
<reference evidence="2 3" key="2">
    <citation type="journal article" date="2021" name="Curr. Genet.">
        <title>Genetic response to nitrogen starvation in the aggressive Eucalyptus foliar pathogen Teratosphaeria destructans.</title>
        <authorList>
            <person name="Havenga M."/>
            <person name="Wingfield B.D."/>
            <person name="Wingfield M.J."/>
            <person name="Dreyer L.L."/>
            <person name="Roets F."/>
            <person name="Aylward J."/>
        </authorList>
    </citation>
    <scope>NUCLEOTIDE SEQUENCE [LARGE SCALE GENOMIC DNA]</scope>
    <source>
        <strain evidence="2">CMW44962</strain>
    </source>
</reference>
<evidence type="ECO:0000259" key="1">
    <source>
        <dbReference type="PROSITE" id="PS50011"/>
    </source>
</evidence>
<protein>
    <submittedName>
        <fullName evidence="2">Enoyl-(Acyl carrier protein) reductase</fullName>
    </submittedName>
</protein>
<dbReference type="AlphaFoldDB" id="A0A9W7W3Z6"/>
<organism evidence="2 3">
    <name type="scientific">Teratosphaeria destructans</name>
    <dbReference type="NCBI Taxonomy" id="418781"/>
    <lineage>
        <taxon>Eukaryota</taxon>
        <taxon>Fungi</taxon>
        <taxon>Dikarya</taxon>
        <taxon>Ascomycota</taxon>
        <taxon>Pezizomycotina</taxon>
        <taxon>Dothideomycetes</taxon>
        <taxon>Dothideomycetidae</taxon>
        <taxon>Mycosphaerellales</taxon>
        <taxon>Teratosphaeriaceae</taxon>
        <taxon>Teratosphaeria</taxon>
    </lineage>
</organism>
<feature type="domain" description="Protein kinase" evidence="1">
    <location>
        <begin position="1"/>
        <end position="130"/>
    </location>
</feature>
<dbReference type="PROSITE" id="PS50011">
    <property type="entry name" value="PROTEIN_KINASE_DOM"/>
    <property type="match status" value="1"/>
</dbReference>
<name>A0A9W7W3Z6_9PEZI</name>
<sequence length="130" mass="14736">MLQMMSDSASSLPIPRFHHDPQVDSQGLYGYRIELLHAIDFGNVHQYYQAVKDALQRLHDAGFVMGDLHPGNKMVNEKGDLIFIDLAYAGKLGTAIPSYIPREFFASDVFHDKLDKERLAYFFTETGQSP</sequence>
<dbReference type="GO" id="GO:0004672">
    <property type="term" value="F:protein kinase activity"/>
    <property type="evidence" value="ECO:0007669"/>
    <property type="project" value="InterPro"/>
</dbReference>
<evidence type="ECO:0000313" key="3">
    <source>
        <dbReference type="Proteomes" id="UP001138500"/>
    </source>
</evidence>
<dbReference type="Gene3D" id="1.10.510.10">
    <property type="entry name" value="Transferase(Phosphotransferase) domain 1"/>
    <property type="match status" value="1"/>
</dbReference>
<dbReference type="GO" id="GO:0005524">
    <property type="term" value="F:ATP binding"/>
    <property type="evidence" value="ECO:0007669"/>
    <property type="project" value="InterPro"/>
</dbReference>
<dbReference type="OrthoDB" id="4062651at2759"/>
<comment type="caution">
    <text evidence="2">The sequence shown here is derived from an EMBL/GenBank/DDBJ whole genome shotgun (WGS) entry which is preliminary data.</text>
</comment>
<reference evidence="2 3" key="1">
    <citation type="journal article" date="2018" name="IMA Fungus">
        <title>IMA Genome-F 10: Nine draft genome sequences of Claviceps purpurea s.lat., including C. arundinis, C. humidiphila, and C. cf. spartinae, pseudomolecules for the pitch canker pathogen Fusarium circinatum, draft genome of Davidsoniella eucalypti, Grosmannia galeiformis, Quambalaria eucalypti, and Teratosphaeria destructans.</title>
        <authorList>
            <person name="Wingfield B.D."/>
            <person name="Liu M."/>
            <person name="Nguyen H.D."/>
            <person name="Lane F.A."/>
            <person name="Morgan S.W."/>
            <person name="De Vos L."/>
            <person name="Wilken P.M."/>
            <person name="Duong T.A."/>
            <person name="Aylward J."/>
            <person name="Coetzee M.P."/>
            <person name="Dadej K."/>
            <person name="De Beer Z.W."/>
            <person name="Findlay W."/>
            <person name="Havenga M."/>
            <person name="Kolarik M."/>
            <person name="Menzies J.G."/>
            <person name="Naidoo K."/>
            <person name="Pochopski O."/>
            <person name="Shoukouhi P."/>
            <person name="Santana Q.C."/>
            <person name="Seifert K.A."/>
            <person name="Soal N."/>
            <person name="Steenkamp E.T."/>
            <person name="Tatham C.T."/>
            <person name="van der Nest M.A."/>
            <person name="Wingfield M.J."/>
        </authorList>
    </citation>
    <scope>NUCLEOTIDE SEQUENCE [LARGE SCALE GENOMIC DNA]</scope>
    <source>
        <strain evidence="2">CMW44962</strain>
    </source>
</reference>